<feature type="transmembrane region" description="Helical" evidence="17">
    <location>
        <begin position="212"/>
        <end position="230"/>
    </location>
</feature>
<keyword evidence="5 17" id="KW-1133">Transmembrane helix</keyword>
<reference evidence="18" key="3">
    <citation type="submission" date="2025-09" db="UniProtKB">
        <authorList>
            <consortium name="Ensembl"/>
        </authorList>
    </citation>
    <scope>IDENTIFICATION</scope>
</reference>
<feature type="transmembrane region" description="Helical" evidence="17">
    <location>
        <begin position="176"/>
        <end position="192"/>
    </location>
</feature>
<keyword evidence="6 17" id="KW-0472">Membrane</keyword>
<dbReference type="GO" id="GO:0005901">
    <property type="term" value="C:caveola"/>
    <property type="evidence" value="ECO:0007669"/>
    <property type="project" value="Ensembl"/>
</dbReference>
<dbReference type="EMBL" id="AAQR03055570">
    <property type="status" value="NOT_ANNOTATED_CDS"/>
    <property type="molecule type" value="Genomic_DNA"/>
</dbReference>
<sequence length="250" mass="29107">MPKTFTCMYHILVLNWFIFLNLYISQFGKSKDGSKIFANGGQWKYLTILNMLYIKNTSTGFVLVRDGVFHQLLQAIFYGVACLDDVLKRISGRKDIKFLTAFRDLLFTALAFPVSTFVFLGFWTLFHYNRELIYPKVLDDILPVWLNHAMHTSILPVSLVEVILRPYHYPSKKIGLSLLAASALAYISRVLWHHTKTGTWVYPVFEKLSPLGLATFFFLSYIFTANLYLLGEKLNHWKWGDMMQPQKKRK</sequence>
<protein>
    <submittedName>
        <fullName evidence="18">Androgen dependent TFPI regulating protein</fullName>
    </submittedName>
</protein>
<evidence type="ECO:0000256" key="4">
    <source>
        <dbReference type="ARBA" id="ARBA00022692"/>
    </source>
</evidence>
<evidence type="ECO:0000256" key="9">
    <source>
        <dbReference type="ARBA" id="ARBA00047863"/>
    </source>
</evidence>
<evidence type="ECO:0000256" key="6">
    <source>
        <dbReference type="ARBA" id="ARBA00023136"/>
    </source>
</evidence>
<evidence type="ECO:0000256" key="5">
    <source>
        <dbReference type="ARBA" id="ARBA00022989"/>
    </source>
</evidence>
<name>H0X715_OTOGA</name>
<comment type="catalytic activity">
    <reaction evidence="7">
        <text>12-hexadecanoyloxy-octadecanoate + H2O = 12-hydroxyoctadecanoate + hexadecanoate + H(+)</text>
        <dbReference type="Rhea" id="RHEA:52056"/>
        <dbReference type="ChEBI" id="CHEBI:7896"/>
        <dbReference type="ChEBI" id="CHEBI:15377"/>
        <dbReference type="ChEBI" id="CHEBI:15378"/>
        <dbReference type="ChEBI" id="CHEBI:83677"/>
        <dbReference type="ChEBI" id="CHEBI:84201"/>
    </reaction>
    <physiologicalReaction direction="left-to-right" evidence="7">
        <dbReference type="Rhea" id="RHEA:52057"/>
    </physiologicalReaction>
</comment>
<evidence type="ECO:0000256" key="14">
    <source>
        <dbReference type="ARBA" id="ARBA00049296"/>
    </source>
</evidence>
<feature type="transmembrane region" description="Helical" evidence="17">
    <location>
        <begin position="145"/>
        <end position="164"/>
    </location>
</feature>
<evidence type="ECO:0000256" key="7">
    <source>
        <dbReference type="ARBA" id="ARBA00047368"/>
    </source>
</evidence>
<comment type="catalytic activity">
    <reaction evidence="1">
        <text>9-(9Z-hexadecenoyloxy)-octadecanoate + H2O = (9Z)-hexadecenoate + 9-hydroxy-octadecanoate + H(+)</text>
        <dbReference type="Rhea" id="RHEA:52068"/>
        <dbReference type="ChEBI" id="CHEBI:15377"/>
        <dbReference type="ChEBI" id="CHEBI:15378"/>
        <dbReference type="ChEBI" id="CHEBI:32372"/>
        <dbReference type="ChEBI" id="CHEBI:136286"/>
        <dbReference type="ChEBI" id="CHEBI:136309"/>
    </reaction>
    <physiologicalReaction direction="left-to-right" evidence="1">
        <dbReference type="Rhea" id="RHEA:52069"/>
    </physiologicalReaction>
</comment>
<dbReference type="eggNOG" id="KOG3989">
    <property type="taxonomic scope" value="Eukaryota"/>
</dbReference>
<dbReference type="GO" id="GO:2000402">
    <property type="term" value="P:negative regulation of lymphocyte migration"/>
    <property type="evidence" value="ECO:0007669"/>
    <property type="project" value="Ensembl"/>
</dbReference>
<comment type="catalytic activity">
    <reaction evidence="9">
        <text>9-hexadecanoyloxy-octadecanoate + H2O = 9-hydroxy-octadecanoate + hexadecanoate + H(+)</text>
        <dbReference type="Rhea" id="RHEA:52052"/>
        <dbReference type="ChEBI" id="CHEBI:7896"/>
        <dbReference type="ChEBI" id="CHEBI:15377"/>
        <dbReference type="ChEBI" id="CHEBI:15378"/>
        <dbReference type="ChEBI" id="CHEBI:83670"/>
        <dbReference type="ChEBI" id="CHEBI:136286"/>
    </reaction>
    <physiologicalReaction direction="left-to-right" evidence="9">
        <dbReference type="Rhea" id="RHEA:52053"/>
    </physiologicalReaction>
</comment>
<evidence type="ECO:0000256" key="16">
    <source>
        <dbReference type="ARBA" id="ARBA00049428"/>
    </source>
</evidence>
<evidence type="ECO:0000256" key="8">
    <source>
        <dbReference type="ARBA" id="ARBA00047427"/>
    </source>
</evidence>
<feature type="transmembrane region" description="Helical" evidence="17">
    <location>
        <begin position="68"/>
        <end position="84"/>
    </location>
</feature>
<comment type="similarity">
    <text evidence="3">Belongs to the AIG1 family.</text>
</comment>
<evidence type="ECO:0000256" key="15">
    <source>
        <dbReference type="ARBA" id="ARBA00049322"/>
    </source>
</evidence>
<comment type="catalytic activity">
    <reaction evidence="8">
        <text>13-octadecanoyloxy-octadecanoate + H2O = 13-hydroxy-octadecanoate + octadecanoate + H(+)</text>
        <dbReference type="Rhea" id="RHEA:52084"/>
        <dbReference type="ChEBI" id="CHEBI:15377"/>
        <dbReference type="ChEBI" id="CHEBI:15378"/>
        <dbReference type="ChEBI" id="CHEBI:25629"/>
        <dbReference type="ChEBI" id="CHEBI:136304"/>
        <dbReference type="ChEBI" id="CHEBI:136335"/>
    </reaction>
    <physiologicalReaction direction="left-to-right" evidence="8">
        <dbReference type="Rhea" id="RHEA:52085"/>
    </physiologicalReaction>
</comment>
<comment type="subcellular location">
    <subcellularLocation>
        <location evidence="2">Endomembrane system</location>
        <topology evidence="2">Multi-pass membrane protein</topology>
    </subcellularLocation>
</comment>
<accession>H0X715</accession>
<dbReference type="GO" id="GO:1903038">
    <property type="term" value="P:negative regulation of leukocyte cell-cell adhesion"/>
    <property type="evidence" value="ECO:0007669"/>
    <property type="project" value="Ensembl"/>
</dbReference>
<dbReference type="STRING" id="30611.ENSOGAP00000011181"/>
<evidence type="ECO:0000256" key="1">
    <source>
        <dbReference type="ARBA" id="ARBA00000923"/>
    </source>
</evidence>
<dbReference type="Proteomes" id="UP000005225">
    <property type="component" value="Unassembled WGS sequence"/>
</dbReference>
<evidence type="ECO:0000256" key="13">
    <source>
        <dbReference type="ARBA" id="ARBA00049221"/>
    </source>
</evidence>
<dbReference type="GO" id="GO:0140052">
    <property type="term" value="P:cellular response to oxidised low-density lipoprotein particle stimulus"/>
    <property type="evidence" value="ECO:0007669"/>
    <property type="project" value="Ensembl"/>
</dbReference>
<evidence type="ECO:0000313" key="19">
    <source>
        <dbReference type="Proteomes" id="UP000005225"/>
    </source>
</evidence>
<dbReference type="GO" id="GO:0050709">
    <property type="term" value="P:negative regulation of protein secretion"/>
    <property type="evidence" value="ECO:0007669"/>
    <property type="project" value="Ensembl"/>
</dbReference>
<keyword evidence="19" id="KW-1185">Reference proteome</keyword>
<dbReference type="FunCoup" id="H0X715">
    <property type="interactions" value="20"/>
</dbReference>
<dbReference type="Ensembl" id="ENSOGAT00000012491.2">
    <property type="protein sequence ID" value="ENSOGAP00000011181.2"/>
    <property type="gene ID" value="ENSOGAG00000012487.2"/>
</dbReference>
<comment type="catalytic activity">
    <reaction evidence="10">
        <text>12-octadecanoyloxy-octadecanoate + H2O = 12-hydroxyoctadecanoate + octadecanoate + H(+)</text>
        <dbReference type="Rhea" id="RHEA:52080"/>
        <dbReference type="ChEBI" id="CHEBI:15377"/>
        <dbReference type="ChEBI" id="CHEBI:15378"/>
        <dbReference type="ChEBI" id="CHEBI:25629"/>
        <dbReference type="ChEBI" id="CHEBI:84201"/>
        <dbReference type="ChEBI" id="CHEBI:136330"/>
    </reaction>
    <physiologicalReaction direction="left-to-right" evidence="10">
        <dbReference type="Rhea" id="RHEA:52081"/>
    </physiologicalReaction>
</comment>
<keyword evidence="4 17" id="KW-0812">Transmembrane</keyword>
<comment type="catalytic activity">
    <reaction evidence="16">
        <text>12-(9Z-hexadecenoyloxy)-octadecanoate + H2O = 12-hydroxyoctadecanoate + (9Z)-hexadecenoate + H(+)</text>
        <dbReference type="Rhea" id="RHEA:52072"/>
        <dbReference type="ChEBI" id="CHEBI:15377"/>
        <dbReference type="ChEBI" id="CHEBI:15378"/>
        <dbReference type="ChEBI" id="CHEBI:32372"/>
        <dbReference type="ChEBI" id="CHEBI:84201"/>
        <dbReference type="ChEBI" id="CHEBI:136312"/>
    </reaction>
    <physiologicalReaction direction="left-to-right" evidence="16">
        <dbReference type="Rhea" id="RHEA:52073"/>
    </physiologicalReaction>
</comment>
<comment type="catalytic activity">
    <reaction evidence="14">
        <text>13-(9Z-octadecenoyloxy)-octadecanoate + H2O = 13-hydroxy-octadecanoate + (9Z)-octadecenoate + H(+)</text>
        <dbReference type="Rhea" id="RHEA:52064"/>
        <dbReference type="ChEBI" id="CHEBI:15377"/>
        <dbReference type="ChEBI" id="CHEBI:15378"/>
        <dbReference type="ChEBI" id="CHEBI:30823"/>
        <dbReference type="ChEBI" id="CHEBI:136303"/>
        <dbReference type="ChEBI" id="CHEBI:136304"/>
    </reaction>
    <physiologicalReaction direction="left-to-right" evidence="14">
        <dbReference type="Rhea" id="RHEA:52065"/>
    </physiologicalReaction>
</comment>
<comment type="catalytic activity">
    <reaction evidence="12">
        <text>9-(9Z-octadecenoyloxy)-octadecanoate + H2O = 9-hydroxy-octadecanoate + (9Z)-octadecenoate + H(+)</text>
        <dbReference type="Rhea" id="RHEA:52048"/>
        <dbReference type="ChEBI" id="CHEBI:15377"/>
        <dbReference type="ChEBI" id="CHEBI:15378"/>
        <dbReference type="ChEBI" id="CHEBI:30823"/>
        <dbReference type="ChEBI" id="CHEBI:136282"/>
        <dbReference type="ChEBI" id="CHEBI:136286"/>
    </reaction>
    <physiologicalReaction direction="left-to-right" evidence="12">
        <dbReference type="Rhea" id="RHEA:52049"/>
    </physiologicalReaction>
</comment>
<evidence type="ECO:0000256" key="2">
    <source>
        <dbReference type="ARBA" id="ARBA00004127"/>
    </source>
</evidence>
<dbReference type="GO" id="GO:0010628">
    <property type="term" value="P:positive regulation of gene expression"/>
    <property type="evidence" value="ECO:0007669"/>
    <property type="project" value="Ensembl"/>
</dbReference>
<dbReference type="OMA" id="AFFPPWI"/>
<evidence type="ECO:0000256" key="17">
    <source>
        <dbReference type="SAM" id="Phobius"/>
    </source>
</evidence>
<dbReference type="GO" id="GO:0009986">
    <property type="term" value="C:cell surface"/>
    <property type="evidence" value="ECO:0007669"/>
    <property type="project" value="Ensembl"/>
</dbReference>
<comment type="catalytic activity">
    <reaction evidence="15">
        <text>13-(9Z-hexadecenoyloxy)-octadecanoate + H2O = 13-hydroxy-octadecanoate + (9Z)-hexadecenoate + H(+)</text>
        <dbReference type="Rhea" id="RHEA:52076"/>
        <dbReference type="ChEBI" id="CHEBI:15377"/>
        <dbReference type="ChEBI" id="CHEBI:15378"/>
        <dbReference type="ChEBI" id="CHEBI:32372"/>
        <dbReference type="ChEBI" id="CHEBI:136304"/>
        <dbReference type="ChEBI" id="CHEBI:136315"/>
    </reaction>
    <physiologicalReaction direction="left-to-right" evidence="15">
        <dbReference type="Rhea" id="RHEA:52077"/>
    </physiologicalReaction>
</comment>
<dbReference type="EMBL" id="AAQR03055571">
    <property type="status" value="NOT_ANNOTATED_CDS"/>
    <property type="molecule type" value="Genomic_DNA"/>
</dbReference>
<dbReference type="GO" id="GO:0071383">
    <property type="term" value="P:cellular response to steroid hormone stimulus"/>
    <property type="evidence" value="ECO:0007669"/>
    <property type="project" value="Ensembl"/>
</dbReference>
<dbReference type="GO" id="GO:0003332">
    <property type="term" value="P:negative regulation of extracellular matrix constituent secretion"/>
    <property type="evidence" value="ECO:0007669"/>
    <property type="project" value="Ensembl"/>
</dbReference>
<evidence type="ECO:0000256" key="11">
    <source>
        <dbReference type="ARBA" id="ARBA00048701"/>
    </source>
</evidence>
<dbReference type="InterPro" id="IPR006838">
    <property type="entry name" value="ADTRP_AIG1"/>
</dbReference>
<dbReference type="PANTHER" id="PTHR10989:SF17">
    <property type="entry name" value="ANDROGEN-DEPENDENT TFPI-REGULATING PROTEIN"/>
    <property type="match status" value="1"/>
</dbReference>
<proteinExistence type="inferred from homology"/>
<comment type="catalytic activity">
    <reaction evidence="13">
        <text>9-octadecanoyloxy-octadecanoate + H2O = 9-hydroxy-octadecanoate + octadecanoate + H(+)</text>
        <dbReference type="Rhea" id="RHEA:52096"/>
        <dbReference type="ChEBI" id="CHEBI:15377"/>
        <dbReference type="ChEBI" id="CHEBI:15378"/>
        <dbReference type="ChEBI" id="CHEBI:25629"/>
        <dbReference type="ChEBI" id="CHEBI:136286"/>
        <dbReference type="ChEBI" id="CHEBI:136373"/>
    </reaction>
    <physiologicalReaction direction="left-to-right" evidence="13">
        <dbReference type="Rhea" id="RHEA:52097"/>
    </physiologicalReaction>
</comment>
<dbReference type="InParanoid" id="H0X715"/>
<evidence type="ECO:0000256" key="3">
    <source>
        <dbReference type="ARBA" id="ARBA00009300"/>
    </source>
</evidence>
<organism evidence="18 19">
    <name type="scientific">Otolemur garnettii</name>
    <name type="common">Small-eared galago</name>
    <name type="synonym">Garnett's greater bushbaby</name>
    <dbReference type="NCBI Taxonomy" id="30611"/>
    <lineage>
        <taxon>Eukaryota</taxon>
        <taxon>Metazoa</taxon>
        <taxon>Chordata</taxon>
        <taxon>Craniata</taxon>
        <taxon>Vertebrata</taxon>
        <taxon>Euteleostomi</taxon>
        <taxon>Mammalia</taxon>
        <taxon>Eutheria</taxon>
        <taxon>Euarchontoglires</taxon>
        <taxon>Primates</taxon>
        <taxon>Strepsirrhini</taxon>
        <taxon>Lorisiformes</taxon>
        <taxon>Galagidae</taxon>
        <taxon>Otolemur</taxon>
    </lineage>
</organism>
<dbReference type="GO" id="GO:0012505">
    <property type="term" value="C:endomembrane system"/>
    <property type="evidence" value="ECO:0007669"/>
    <property type="project" value="UniProtKB-SubCell"/>
</dbReference>
<dbReference type="GO" id="GO:0030195">
    <property type="term" value="P:negative regulation of blood coagulation"/>
    <property type="evidence" value="ECO:0007669"/>
    <property type="project" value="Ensembl"/>
</dbReference>
<evidence type="ECO:0000256" key="12">
    <source>
        <dbReference type="ARBA" id="ARBA00048800"/>
    </source>
</evidence>
<dbReference type="Pfam" id="PF04750">
    <property type="entry name" value="Far-17a_AIG1"/>
    <property type="match status" value="1"/>
</dbReference>
<reference evidence="19" key="1">
    <citation type="submission" date="2011-03" db="EMBL/GenBank/DDBJ databases">
        <title>Version 3 of the genome sequence of Otolemur garnettii (Bushbaby).</title>
        <authorList>
            <consortium name="The Broad Institute Genome Sequencing Platform"/>
            <person name="Di Palma F."/>
            <person name="Johnson J."/>
            <person name="Lander E.S."/>
            <person name="Lindblad-Toh K."/>
            <person name="Jaffe D.B."/>
            <person name="Gnerre S."/>
            <person name="MacCallum I."/>
            <person name="Przybylski D."/>
            <person name="Ribeiro F.J."/>
            <person name="Burton J.N."/>
            <person name="Walker B.J."/>
            <person name="Sharpe T."/>
            <person name="Hall G."/>
        </authorList>
    </citation>
    <scope>NUCLEOTIDE SEQUENCE [LARGE SCALE GENOMIC DNA]</scope>
</reference>
<feature type="transmembrane region" description="Helical" evidence="17">
    <location>
        <begin position="7"/>
        <end position="24"/>
    </location>
</feature>
<dbReference type="GO" id="GO:0042758">
    <property type="term" value="P:long-chain fatty acid catabolic process"/>
    <property type="evidence" value="ECO:0007669"/>
    <property type="project" value="Ensembl"/>
</dbReference>
<dbReference type="GO" id="GO:0016787">
    <property type="term" value="F:hydrolase activity"/>
    <property type="evidence" value="ECO:0007669"/>
    <property type="project" value="Ensembl"/>
</dbReference>
<reference evidence="18" key="2">
    <citation type="submission" date="2025-08" db="UniProtKB">
        <authorList>
            <consortium name="Ensembl"/>
        </authorList>
    </citation>
    <scope>IDENTIFICATION</scope>
</reference>
<dbReference type="HOGENOM" id="CLU_073346_2_0_1"/>
<dbReference type="AlphaFoldDB" id="H0X715"/>
<evidence type="ECO:0000256" key="10">
    <source>
        <dbReference type="ARBA" id="ARBA00048680"/>
    </source>
</evidence>
<feature type="transmembrane region" description="Helical" evidence="17">
    <location>
        <begin position="105"/>
        <end position="125"/>
    </location>
</feature>
<evidence type="ECO:0000313" key="18">
    <source>
        <dbReference type="Ensembl" id="ENSOGAP00000011181.2"/>
    </source>
</evidence>
<comment type="catalytic activity">
    <reaction evidence="11">
        <text>12-(9Z-octadecenoyloxy)-octadecanoate + H2O = 12-hydroxyoctadecanoate + (9Z)-octadecenoate + H(+)</text>
        <dbReference type="Rhea" id="RHEA:52060"/>
        <dbReference type="ChEBI" id="CHEBI:15377"/>
        <dbReference type="ChEBI" id="CHEBI:15378"/>
        <dbReference type="ChEBI" id="CHEBI:30823"/>
        <dbReference type="ChEBI" id="CHEBI:84201"/>
        <dbReference type="ChEBI" id="CHEBI:136302"/>
    </reaction>
    <physiologicalReaction direction="left-to-right" evidence="11">
        <dbReference type="Rhea" id="RHEA:52061"/>
    </physiologicalReaction>
</comment>
<dbReference type="PANTHER" id="PTHR10989">
    <property type="entry name" value="ANDROGEN-INDUCED PROTEIN 1-RELATED"/>
    <property type="match status" value="1"/>
</dbReference>
<dbReference type="GeneTree" id="ENSGT00940000158284"/>
<dbReference type="GO" id="GO:0002042">
    <property type="term" value="P:cell migration involved in sprouting angiogenesis"/>
    <property type="evidence" value="ECO:0007669"/>
    <property type="project" value="Ensembl"/>
</dbReference>
<dbReference type="GO" id="GO:0051897">
    <property type="term" value="P:positive regulation of phosphatidylinositol 3-kinase/protein kinase B signal transduction"/>
    <property type="evidence" value="ECO:0007669"/>
    <property type="project" value="Ensembl"/>
</dbReference>